<feature type="region of interest" description="Disordered" evidence="11">
    <location>
        <begin position="1022"/>
        <end position="1074"/>
    </location>
</feature>
<accession>A0AAV9ICU4</accession>
<dbReference type="SMART" id="SM01362">
    <property type="entry name" value="DUF663"/>
    <property type="match status" value="1"/>
</dbReference>
<evidence type="ECO:0000256" key="4">
    <source>
        <dbReference type="ARBA" id="ARBA00022741"/>
    </source>
</evidence>
<keyword evidence="5" id="KW-0378">Hydrolase</keyword>
<keyword evidence="4" id="KW-0547">Nucleotide-binding</keyword>
<dbReference type="GO" id="GO:0032040">
    <property type="term" value="C:small-subunit processome"/>
    <property type="evidence" value="ECO:0007669"/>
    <property type="project" value="UniProtKB-ARBA"/>
</dbReference>
<evidence type="ECO:0000313" key="13">
    <source>
        <dbReference type="EMBL" id="KAK4525011.1"/>
    </source>
</evidence>
<dbReference type="Pfam" id="PF22298">
    <property type="entry name" value="Tsr1_G-like"/>
    <property type="match status" value="1"/>
</dbReference>
<feature type="compositionally biased region" description="Acidic residues" evidence="11">
    <location>
        <begin position="550"/>
        <end position="604"/>
    </location>
</feature>
<dbReference type="InterPro" id="IPR039761">
    <property type="entry name" value="Bms1/Tsr1"/>
</dbReference>
<feature type="compositionally biased region" description="Basic residues" evidence="11">
    <location>
        <begin position="1"/>
        <end position="21"/>
    </location>
</feature>
<dbReference type="Pfam" id="PF04950">
    <property type="entry name" value="RIBIOP_C"/>
    <property type="match status" value="1"/>
</dbReference>
<evidence type="ECO:0000256" key="3">
    <source>
        <dbReference type="ARBA" id="ARBA00022553"/>
    </source>
</evidence>
<dbReference type="EMBL" id="JANCYU010000027">
    <property type="protein sequence ID" value="KAK4525011.1"/>
    <property type="molecule type" value="Genomic_DNA"/>
</dbReference>
<feature type="compositionally biased region" description="Basic residues" evidence="11">
    <location>
        <begin position="1056"/>
        <end position="1074"/>
    </location>
</feature>
<dbReference type="AlphaFoldDB" id="A0AAV9ICU4"/>
<dbReference type="InterPro" id="IPR030387">
    <property type="entry name" value="G_Bms1/Tsr1_dom"/>
</dbReference>
<name>A0AAV9ICU4_9RHOD</name>
<dbReference type="GO" id="GO:0005525">
    <property type="term" value="F:GTP binding"/>
    <property type="evidence" value="ECO:0007669"/>
    <property type="project" value="UniProtKB-KW"/>
</dbReference>
<dbReference type="PANTHER" id="PTHR12858">
    <property type="entry name" value="RIBOSOME BIOGENESIS PROTEIN"/>
    <property type="match status" value="1"/>
</dbReference>
<organism evidence="13 14">
    <name type="scientific">Galdieria yellowstonensis</name>
    <dbReference type="NCBI Taxonomy" id="3028027"/>
    <lineage>
        <taxon>Eukaryota</taxon>
        <taxon>Rhodophyta</taxon>
        <taxon>Bangiophyceae</taxon>
        <taxon>Galdieriales</taxon>
        <taxon>Galdieriaceae</taxon>
        <taxon>Galdieria</taxon>
    </lineage>
</organism>
<dbReference type="SMART" id="SM00785">
    <property type="entry name" value="AARP2CN"/>
    <property type="match status" value="1"/>
</dbReference>
<feature type="region of interest" description="Disordered" evidence="11">
    <location>
        <begin position="535"/>
        <end position="617"/>
    </location>
</feature>
<keyword evidence="8" id="KW-0539">Nucleus</keyword>
<dbReference type="GO" id="GO:0034511">
    <property type="term" value="F:U3 snoRNA binding"/>
    <property type="evidence" value="ECO:0007669"/>
    <property type="project" value="TreeGrafter"/>
</dbReference>
<feature type="domain" description="Bms1-type G" evidence="12">
    <location>
        <begin position="83"/>
        <end position="248"/>
    </location>
</feature>
<keyword evidence="7" id="KW-0342">GTP-binding</keyword>
<keyword evidence="2" id="KW-0690">Ribosome biogenesis</keyword>
<evidence type="ECO:0000256" key="1">
    <source>
        <dbReference type="ARBA" id="ARBA00004604"/>
    </source>
</evidence>
<evidence type="ECO:0000256" key="6">
    <source>
        <dbReference type="ARBA" id="ARBA00022840"/>
    </source>
</evidence>
<evidence type="ECO:0000256" key="9">
    <source>
        <dbReference type="ARBA" id="ARBA00049117"/>
    </source>
</evidence>
<keyword evidence="3" id="KW-0597">Phosphoprotein</keyword>
<dbReference type="GO" id="GO:0000462">
    <property type="term" value="P:maturation of SSU-rRNA from tricistronic rRNA transcript (SSU-rRNA, 5.8S rRNA, LSU-rRNA)"/>
    <property type="evidence" value="ECO:0007669"/>
    <property type="project" value="TreeGrafter"/>
</dbReference>
<dbReference type="SUPFAM" id="SSF52540">
    <property type="entry name" value="P-loop containing nucleoside triphosphate hydrolases"/>
    <property type="match status" value="1"/>
</dbReference>
<proteinExistence type="inferred from homology"/>
<keyword evidence="14" id="KW-1185">Reference proteome</keyword>
<dbReference type="FunFam" id="3.40.50.300:FF:000105">
    <property type="entry name" value="BMS1 ribosome biogenesis factor"/>
    <property type="match status" value="1"/>
</dbReference>
<evidence type="ECO:0000256" key="11">
    <source>
        <dbReference type="SAM" id="MobiDB-lite"/>
    </source>
</evidence>
<protein>
    <recommendedName>
        <fullName evidence="12">Bms1-type G domain-containing protein</fullName>
    </recommendedName>
</protein>
<keyword evidence="6" id="KW-0067">ATP-binding</keyword>
<evidence type="ECO:0000256" key="7">
    <source>
        <dbReference type="ARBA" id="ARBA00023134"/>
    </source>
</evidence>
<dbReference type="Gene3D" id="3.40.50.300">
    <property type="entry name" value="P-loop containing nucleotide triphosphate hydrolases"/>
    <property type="match status" value="1"/>
</dbReference>
<comment type="catalytic activity">
    <reaction evidence="9">
        <text>GTP + H2O = GDP + phosphate + H(+)</text>
        <dbReference type="Rhea" id="RHEA:19669"/>
        <dbReference type="ChEBI" id="CHEBI:15377"/>
        <dbReference type="ChEBI" id="CHEBI:15378"/>
        <dbReference type="ChEBI" id="CHEBI:37565"/>
        <dbReference type="ChEBI" id="CHEBI:43474"/>
        <dbReference type="ChEBI" id="CHEBI:58189"/>
    </reaction>
    <physiologicalReaction direction="left-to-right" evidence="9">
        <dbReference type="Rhea" id="RHEA:19670"/>
    </physiologicalReaction>
</comment>
<evidence type="ECO:0000256" key="2">
    <source>
        <dbReference type="ARBA" id="ARBA00022517"/>
    </source>
</evidence>
<comment type="similarity">
    <text evidence="10">Belongs to the TRAFAC class translation factor GTPase superfamily. Bms1-like GTPase family. BMS1 subfamily.</text>
</comment>
<sequence>MESTPHHKPRSGKKAALKKASAKAERKLRSLGLEHVPSENAPKKEKKAVSGPLAMQRKIRASAEKEMLRAQLAPPDRSGGNEAPRVVVVMGPKGVGKSTIIRCLVKHYTKKKVGEIIGPITVVSGSKKRLSFLEVGGELPAMIDAAKIADLVLLVIDASFGFEMETFEFLNICSVHGMPRVIGVLTHLDKIRQGKKMKKMKKDMKSRFANEITQGAKLFCFSGLKLGGEYLKREVLNLARFISVTKFKTLTWRNEHAYLLVDRLEDKTEEKGDHNATKTVAFFGYLHGTYLRFPRDVKFKMHLPGVGDVTVSKVEQLPDPCPLPNREEGASGRKRKLLDKERSIHAPMGEVSGISYDQDAIYINLPNHTVRFTGNVPPETEGEWMIRDLQQIKSTMDEKLQNGKLEILRQSLFKDNSSSTEFKDYVSDIDSQEEKSIEGDDIVGSTDDVNSSDFDLQQSKDVQNTNVIEKWKATENNLKVDKSRKLLMKWIYDKNLAPSEVCLKDPHCFMSSAGDLEEEDCSRFVSSVDWEEITSHSSDLRRQFSNSQTGEEDADSSADEVIEDVDDSETEFASDDGTDEEREDEGSSQETEDEASSEDDEDGSSVDSQEERMKKKTLKKMEFDAAYDADALDKEGSSNEDISFDQAWKLKLAEREAKKKQKLSALDEESRRMMEGFPPGSYLRLQVEDVPEEFMRYFNPFSPLILGAMKIGEEQLCHVRARMKRHRWRKGLLKCNDPLIFSVGWRRFQSIPVYSTEDPNGRNRYLKYTPEHLHCDATFFGPRVSLGTGVICFQRLDGPNTSHFRVAATGYISEVNGDFRIMKKLKLVGEPLKVFKNSAFIRGMFHSDLEVSKYLGAKVRTVSGIRGAIKKALKSPPGAFRATFEDKILMSDIVFLRAWVKVTLETYCVDVQDRLSPPSAEIRHLMKTLRELRVMQQVSIPRKEDSEYRTIDERPEKRYFRPLRIPPSLQASLPFSSKPKEIPPKEKQRRSKIEKEMSAVVDPKEEKEQKLFHMLNTIRNERSKKREKANKAHLEAKQRELEKQAEQRQQRIDERRKRRYVLRGTASKRRKTSD</sequence>
<dbReference type="GO" id="GO:0005524">
    <property type="term" value="F:ATP binding"/>
    <property type="evidence" value="ECO:0007669"/>
    <property type="project" value="UniProtKB-KW"/>
</dbReference>
<dbReference type="PANTHER" id="PTHR12858:SF2">
    <property type="entry name" value="RIBOSOME BIOGENESIS PROTEIN BMS1 HOMOLOG"/>
    <property type="match status" value="1"/>
</dbReference>
<dbReference type="InterPro" id="IPR027417">
    <property type="entry name" value="P-loop_NTPase"/>
</dbReference>
<comment type="subcellular location">
    <subcellularLocation>
        <location evidence="1">Nucleus</location>
        <location evidence="1">Nucleolus</location>
    </subcellularLocation>
</comment>
<evidence type="ECO:0000313" key="14">
    <source>
        <dbReference type="Proteomes" id="UP001300502"/>
    </source>
</evidence>
<evidence type="ECO:0000259" key="12">
    <source>
        <dbReference type="PROSITE" id="PS51714"/>
    </source>
</evidence>
<reference evidence="13 14" key="1">
    <citation type="submission" date="2022-07" db="EMBL/GenBank/DDBJ databases">
        <title>Genome-wide signatures of adaptation to extreme environments.</title>
        <authorList>
            <person name="Cho C.H."/>
            <person name="Yoon H.S."/>
        </authorList>
    </citation>
    <scope>NUCLEOTIDE SEQUENCE [LARGE SCALE GENOMIC DNA]</scope>
    <source>
        <strain evidence="13 14">108.79 E11</strain>
    </source>
</reference>
<dbReference type="InterPro" id="IPR007034">
    <property type="entry name" value="BMS1_TSR1_C"/>
</dbReference>
<evidence type="ECO:0000256" key="5">
    <source>
        <dbReference type="ARBA" id="ARBA00022801"/>
    </source>
</evidence>
<feature type="region of interest" description="Disordered" evidence="11">
    <location>
        <begin position="1"/>
        <end position="54"/>
    </location>
</feature>
<feature type="compositionally biased region" description="Basic and acidic residues" evidence="11">
    <location>
        <begin position="978"/>
        <end position="1006"/>
    </location>
</feature>
<comment type="caution">
    <text evidence="13">The sequence shown here is derived from an EMBL/GenBank/DDBJ whole genome shotgun (WGS) entry which is preliminary data.</text>
</comment>
<dbReference type="GO" id="GO:0030686">
    <property type="term" value="C:90S preribosome"/>
    <property type="evidence" value="ECO:0007669"/>
    <property type="project" value="TreeGrafter"/>
</dbReference>
<dbReference type="Proteomes" id="UP001300502">
    <property type="component" value="Unassembled WGS sequence"/>
</dbReference>
<dbReference type="GO" id="GO:0005654">
    <property type="term" value="C:nucleoplasm"/>
    <property type="evidence" value="ECO:0007669"/>
    <property type="project" value="UniProtKB-ARBA"/>
</dbReference>
<feature type="compositionally biased region" description="Basic and acidic residues" evidence="11">
    <location>
        <begin position="1029"/>
        <end position="1055"/>
    </location>
</feature>
<dbReference type="GO" id="GO:0000479">
    <property type="term" value="P:endonucleolytic cleavage of tricistronic rRNA transcript (SSU-rRNA, 5.8S rRNA, LSU-rRNA)"/>
    <property type="evidence" value="ECO:0007669"/>
    <property type="project" value="TreeGrafter"/>
</dbReference>
<dbReference type="InterPro" id="IPR012948">
    <property type="entry name" value="AARP2CN"/>
</dbReference>
<dbReference type="GO" id="GO:0003924">
    <property type="term" value="F:GTPase activity"/>
    <property type="evidence" value="ECO:0007669"/>
    <property type="project" value="TreeGrafter"/>
</dbReference>
<evidence type="ECO:0000256" key="8">
    <source>
        <dbReference type="ARBA" id="ARBA00023242"/>
    </source>
</evidence>
<gene>
    <name evidence="13" type="ORF">GAYE_SCF07G2915</name>
</gene>
<dbReference type="PROSITE" id="PS51714">
    <property type="entry name" value="G_BMS1"/>
    <property type="match status" value="1"/>
</dbReference>
<evidence type="ECO:0000256" key="10">
    <source>
        <dbReference type="ARBA" id="ARBA00061391"/>
    </source>
</evidence>
<dbReference type="Pfam" id="PF08142">
    <property type="entry name" value="AARP2CN"/>
    <property type="match status" value="1"/>
</dbReference>
<feature type="region of interest" description="Disordered" evidence="11">
    <location>
        <begin position="969"/>
        <end position="1006"/>
    </location>
</feature>